<dbReference type="GO" id="GO:0004497">
    <property type="term" value="F:monooxygenase activity"/>
    <property type="evidence" value="ECO:0007669"/>
    <property type="project" value="UniProtKB-KW"/>
</dbReference>
<evidence type="ECO:0000256" key="5">
    <source>
        <dbReference type="ARBA" id="ARBA00023002"/>
    </source>
</evidence>
<dbReference type="Pfam" id="PF00067">
    <property type="entry name" value="p450"/>
    <property type="match status" value="1"/>
</dbReference>
<protein>
    <submittedName>
        <fullName evidence="9">High nitrogen upregulated cytochrome P450 monooxygenase 2</fullName>
    </submittedName>
</protein>
<comment type="similarity">
    <text evidence="3">Belongs to the cytochrome P450 family.</text>
</comment>
<keyword evidence="4 8" id="KW-0479">Metal-binding</keyword>
<dbReference type="CDD" id="cd11061">
    <property type="entry name" value="CYP67-like"/>
    <property type="match status" value="1"/>
</dbReference>
<evidence type="ECO:0000256" key="8">
    <source>
        <dbReference type="PIRSR" id="PIRSR602401-1"/>
    </source>
</evidence>
<feature type="binding site" description="axial binding residue" evidence="8">
    <location>
        <position position="505"/>
    </location>
    <ligand>
        <name>heme</name>
        <dbReference type="ChEBI" id="CHEBI:30413"/>
    </ligand>
    <ligandPart>
        <name>Fe</name>
        <dbReference type="ChEBI" id="CHEBI:18248"/>
    </ligandPart>
</feature>
<dbReference type="InterPro" id="IPR036396">
    <property type="entry name" value="Cyt_P450_sf"/>
</dbReference>
<proteinExistence type="inferred from homology"/>
<keyword evidence="8" id="KW-0349">Heme</keyword>
<dbReference type="InterPro" id="IPR001128">
    <property type="entry name" value="Cyt_P450"/>
</dbReference>
<evidence type="ECO:0000256" key="3">
    <source>
        <dbReference type="ARBA" id="ARBA00010617"/>
    </source>
</evidence>
<dbReference type="PANTHER" id="PTHR24305:SF187">
    <property type="entry name" value="P450, PUTATIVE (EUROFUNG)-RELATED"/>
    <property type="match status" value="1"/>
</dbReference>
<dbReference type="GO" id="GO:0005506">
    <property type="term" value="F:iron ion binding"/>
    <property type="evidence" value="ECO:0007669"/>
    <property type="project" value="InterPro"/>
</dbReference>
<dbReference type="AlphaFoldDB" id="A0A0H2RBU2"/>
<dbReference type="STRING" id="27342.A0A0H2RBU2"/>
<dbReference type="Gene3D" id="1.10.630.10">
    <property type="entry name" value="Cytochrome P450"/>
    <property type="match status" value="1"/>
</dbReference>
<dbReference type="InterPro" id="IPR050121">
    <property type="entry name" value="Cytochrome_P450_monoxygenase"/>
</dbReference>
<evidence type="ECO:0000313" key="10">
    <source>
        <dbReference type="Proteomes" id="UP000053477"/>
    </source>
</evidence>
<dbReference type="SUPFAM" id="SSF48264">
    <property type="entry name" value="Cytochrome P450"/>
    <property type="match status" value="1"/>
</dbReference>
<dbReference type="InParanoid" id="A0A0H2RBU2"/>
<comment type="pathway">
    <text evidence="2">Secondary metabolite biosynthesis.</text>
</comment>
<comment type="cofactor">
    <cofactor evidence="1 8">
        <name>heme</name>
        <dbReference type="ChEBI" id="CHEBI:30413"/>
    </cofactor>
</comment>
<name>A0A0H2RBU2_9AGAM</name>
<gene>
    <name evidence="9" type="ORF">SCHPADRAFT_834166</name>
</gene>
<keyword evidence="7 9" id="KW-0503">Monooxygenase</keyword>
<evidence type="ECO:0000256" key="1">
    <source>
        <dbReference type="ARBA" id="ARBA00001971"/>
    </source>
</evidence>
<keyword evidence="10" id="KW-1185">Reference proteome</keyword>
<dbReference type="PRINTS" id="PR00385">
    <property type="entry name" value="P450"/>
</dbReference>
<dbReference type="InterPro" id="IPR002401">
    <property type="entry name" value="Cyt_P450_E_grp-I"/>
</dbReference>
<evidence type="ECO:0000313" key="9">
    <source>
        <dbReference type="EMBL" id="KLO09304.1"/>
    </source>
</evidence>
<dbReference type="PANTHER" id="PTHR24305">
    <property type="entry name" value="CYTOCHROME P450"/>
    <property type="match status" value="1"/>
</dbReference>
<accession>A0A0H2RBU2</accession>
<organism evidence="9 10">
    <name type="scientific">Schizopora paradoxa</name>
    <dbReference type="NCBI Taxonomy" id="27342"/>
    <lineage>
        <taxon>Eukaryota</taxon>
        <taxon>Fungi</taxon>
        <taxon>Dikarya</taxon>
        <taxon>Basidiomycota</taxon>
        <taxon>Agaricomycotina</taxon>
        <taxon>Agaricomycetes</taxon>
        <taxon>Hymenochaetales</taxon>
        <taxon>Schizoporaceae</taxon>
        <taxon>Schizopora</taxon>
    </lineage>
</organism>
<dbReference type="Proteomes" id="UP000053477">
    <property type="component" value="Unassembled WGS sequence"/>
</dbReference>
<sequence length="561" mass="62521">MILSEIHLPLLSLKDALLFTATCSLIVHAIYKRYEIEPSSYFKSLLLLGFPPALSSVFVHQSLASKWLSVLVASSSFYGILLTSIIAYRLSPFHPLYNYPGPLIAKVTKFWMMYITTSGRLSEYVRSLHDQYGLYVRIGPNEISVTDLAVMQDIFGPAGVGMPKGPIWDARRNPDIAPSLVSLRDLHEHARQRKPWNRAFSTSAVKDYEVVVARRALQLADCLEKASAASQRGVDLSKWFGHFAFDFMGDMAFGGGFELMRDGDKDGIWALLEARVKNLAFLIHIPWATRLLLKFPSITGSVSKFRNFTVERARIRKEKGSAVKDLYYHLTNEDGAQLQPPTVESILSNGELAVVAGSDTTANTLSGVFYYLLTHPRELVRLREEVDHVFPRGGDDAVDAGKLLAMPVLNAVINETLRLQPALPTYTERAPAKGSGGHWIGQRFVPEGTAVVAPIYSIHRDPANFSPLTDEFRPERWFEKNTGADGKWNTSATAFMPFSVGTANCTGKNLAMGEMRAVVAVLVQRFEIAYAEGYDVSTYEKDLQDRFIMQVGELRVSLKAR</sequence>
<keyword evidence="5" id="KW-0560">Oxidoreductase</keyword>
<keyword evidence="6 8" id="KW-0408">Iron</keyword>
<evidence type="ECO:0000256" key="6">
    <source>
        <dbReference type="ARBA" id="ARBA00023004"/>
    </source>
</evidence>
<evidence type="ECO:0000256" key="2">
    <source>
        <dbReference type="ARBA" id="ARBA00005179"/>
    </source>
</evidence>
<evidence type="ECO:0000256" key="7">
    <source>
        <dbReference type="ARBA" id="ARBA00023033"/>
    </source>
</evidence>
<dbReference type="EMBL" id="KQ086060">
    <property type="protein sequence ID" value="KLO09304.1"/>
    <property type="molecule type" value="Genomic_DNA"/>
</dbReference>
<reference evidence="9 10" key="1">
    <citation type="submission" date="2015-04" db="EMBL/GenBank/DDBJ databases">
        <title>Complete genome sequence of Schizopora paradoxa KUC8140, a cosmopolitan wood degrader in East Asia.</title>
        <authorList>
            <consortium name="DOE Joint Genome Institute"/>
            <person name="Min B."/>
            <person name="Park H."/>
            <person name="Jang Y."/>
            <person name="Kim J.-J."/>
            <person name="Kim K.H."/>
            <person name="Pangilinan J."/>
            <person name="Lipzen A."/>
            <person name="Riley R."/>
            <person name="Grigoriev I.V."/>
            <person name="Spatafora J.W."/>
            <person name="Choi I.-G."/>
        </authorList>
    </citation>
    <scope>NUCLEOTIDE SEQUENCE [LARGE SCALE GENOMIC DNA]</scope>
    <source>
        <strain evidence="9 10">KUC8140</strain>
    </source>
</reference>
<dbReference type="GO" id="GO:0020037">
    <property type="term" value="F:heme binding"/>
    <property type="evidence" value="ECO:0007669"/>
    <property type="project" value="InterPro"/>
</dbReference>
<dbReference type="PRINTS" id="PR00463">
    <property type="entry name" value="EP450I"/>
</dbReference>
<dbReference type="GO" id="GO:0016705">
    <property type="term" value="F:oxidoreductase activity, acting on paired donors, with incorporation or reduction of molecular oxygen"/>
    <property type="evidence" value="ECO:0007669"/>
    <property type="project" value="InterPro"/>
</dbReference>
<evidence type="ECO:0000256" key="4">
    <source>
        <dbReference type="ARBA" id="ARBA00022723"/>
    </source>
</evidence>
<dbReference type="OrthoDB" id="6692864at2759"/>